<keyword evidence="5" id="KW-1185">Reference proteome</keyword>
<accession>A0A7C8N7V6</accession>
<evidence type="ECO:0008006" key="6">
    <source>
        <dbReference type="Google" id="ProtNLM"/>
    </source>
</evidence>
<dbReference type="Proteomes" id="UP000481858">
    <property type="component" value="Unassembled WGS sequence"/>
</dbReference>
<sequence length="414" mass="43392">MSPFDSSAKWLCLWTLMWGGFLARATTELLGTPSVPTIKSTITITTTVTYKPSLLPGNSQYTLVGCYSQPSTDGGHIFGPDDYDASLYNIAPGNLTVDGCLGSCRSEAAPKNETETYVLISADGAHKGSQSTSDSENSPSAPTDSKAKNPATITPSVSSSTTAAVQQADSRETPSSSAGKPVSTPTIAAVTGSFSGAVIIAAALFLCYRFRKRKKQVQDTHVKLMLERRGRRSIQSPLFLSPSIQSKVINAKHEHINTGDGGNDGSSEIENREKNIRPTPSTPALEAGGKSLDNLHSRTTAPAMGTGSRSGMVVAEERNIAHSTLARDGASSAVQWPPSNADSGMPSTQSPVHRRASSNTLAAPPPLARIDGLGERAWHRRKLSTPFQPPVGVGLGTIARSGPPSAPPGKTTAT</sequence>
<name>A0A7C8N7V6_9PEZI</name>
<gene>
    <name evidence="4" type="ORF">GQX73_g3022</name>
</gene>
<dbReference type="AlphaFoldDB" id="A0A7C8N7V6"/>
<keyword evidence="3" id="KW-0732">Signal</keyword>
<keyword evidence="2" id="KW-0472">Membrane</keyword>
<feature type="region of interest" description="Disordered" evidence="1">
    <location>
        <begin position="254"/>
        <end position="311"/>
    </location>
</feature>
<feature type="compositionally biased region" description="Low complexity" evidence="1">
    <location>
        <begin position="150"/>
        <end position="168"/>
    </location>
</feature>
<keyword evidence="2" id="KW-0812">Transmembrane</keyword>
<feature type="transmembrane region" description="Helical" evidence="2">
    <location>
        <begin position="187"/>
        <end position="208"/>
    </location>
</feature>
<feature type="compositionally biased region" description="Polar residues" evidence="1">
    <location>
        <begin position="128"/>
        <end position="143"/>
    </location>
</feature>
<evidence type="ECO:0000256" key="2">
    <source>
        <dbReference type="SAM" id="Phobius"/>
    </source>
</evidence>
<evidence type="ECO:0000256" key="3">
    <source>
        <dbReference type="SAM" id="SignalP"/>
    </source>
</evidence>
<proteinExistence type="predicted"/>
<dbReference type="EMBL" id="WUBL01000022">
    <property type="protein sequence ID" value="KAF2970516.1"/>
    <property type="molecule type" value="Genomic_DNA"/>
</dbReference>
<protein>
    <recommendedName>
        <fullName evidence="6">WSC domain-containing protein</fullName>
    </recommendedName>
</protein>
<feature type="compositionally biased region" description="Polar residues" evidence="1">
    <location>
        <begin position="332"/>
        <end position="361"/>
    </location>
</feature>
<evidence type="ECO:0000313" key="5">
    <source>
        <dbReference type="Proteomes" id="UP000481858"/>
    </source>
</evidence>
<organism evidence="4 5">
    <name type="scientific">Xylaria multiplex</name>
    <dbReference type="NCBI Taxonomy" id="323545"/>
    <lineage>
        <taxon>Eukaryota</taxon>
        <taxon>Fungi</taxon>
        <taxon>Dikarya</taxon>
        <taxon>Ascomycota</taxon>
        <taxon>Pezizomycotina</taxon>
        <taxon>Sordariomycetes</taxon>
        <taxon>Xylariomycetidae</taxon>
        <taxon>Xylariales</taxon>
        <taxon>Xylariaceae</taxon>
        <taxon>Xylaria</taxon>
    </lineage>
</organism>
<dbReference type="InParanoid" id="A0A7C8N7V6"/>
<evidence type="ECO:0000256" key="1">
    <source>
        <dbReference type="SAM" id="MobiDB-lite"/>
    </source>
</evidence>
<feature type="region of interest" description="Disordered" evidence="1">
    <location>
        <begin position="124"/>
        <end position="184"/>
    </location>
</feature>
<feature type="region of interest" description="Disordered" evidence="1">
    <location>
        <begin position="324"/>
        <end position="414"/>
    </location>
</feature>
<feature type="chain" id="PRO_5028884957" description="WSC domain-containing protein" evidence="3">
    <location>
        <begin position="24"/>
        <end position="414"/>
    </location>
</feature>
<feature type="compositionally biased region" description="Polar residues" evidence="1">
    <location>
        <begin position="173"/>
        <end position="184"/>
    </location>
</feature>
<comment type="caution">
    <text evidence="4">The sequence shown here is derived from an EMBL/GenBank/DDBJ whole genome shotgun (WGS) entry which is preliminary data.</text>
</comment>
<reference evidence="4 5" key="1">
    <citation type="submission" date="2019-12" db="EMBL/GenBank/DDBJ databases">
        <title>Draft genome sequence of the ascomycete Xylaria multiplex DSM 110363.</title>
        <authorList>
            <person name="Buettner E."/>
            <person name="Kellner H."/>
        </authorList>
    </citation>
    <scope>NUCLEOTIDE SEQUENCE [LARGE SCALE GENOMIC DNA]</scope>
    <source>
        <strain evidence="4 5">DSM 110363</strain>
    </source>
</reference>
<evidence type="ECO:0000313" key="4">
    <source>
        <dbReference type="EMBL" id="KAF2970516.1"/>
    </source>
</evidence>
<feature type="signal peptide" evidence="3">
    <location>
        <begin position="1"/>
        <end position="23"/>
    </location>
</feature>
<dbReference type="OrthoDB" id="5985073at2759"/>
<keyword evidence="2" id="KW-1133">Transmembrane helix</keyword>